<evidence type="ECO:0000256" key="1">
    <source>
        <dbReference type="SAM" id="Phobius"/>
    </source>
</evidence>
<accession>A0A4R9JR48</accession>
<proteinExistence type="predicted"/>
<name>A0A4R9JR48_9LEPT</name>
<feature type="transmembrane region" description="Helical" evidence="1">
    <location>
        <begin position="301"/>
        <end position="324"/>
    </location>
</feature>
<comment type="caution">
    <text evidence="2">The sequence shown here is derived from an EMBL/GenBank/DDBJ whole genome shotgun (WGS) entry which is preliminary data.</text>
</comment>
<dbReference type="EMBL" id="RQGG01000023">
    <property type="protein sequence ID" value="TGL53583.1"/>
    <property type="molecule type" value="Genomic_DNA"/>
</dbReference>
<dbReference type="AlphaFoldDB" id="A0A4R9JR48"/>
<evidence type="ECO:0008006" key="4">
    <source>
        <dbReference type="Google" id="ProtNLM"/>
    </source>
</evidence>
<dbReference type="OrthoDB" id="346168at2"/>
<feature type="transmembrane region" description="Helical" evidence="1">
    <location>
        <begin position="23"/>
        <end position="42"/>
    </location>
</feature>
<keyword evidence="3" id="KW-1185">Reference proteome</keyword>
<keyword evidence="1" id="KW-1133">Transmembrane helix</keyword>
<sequence>MVPLLFYPILLFSVVNGMDRNDLTSIIVSTIALSVTFAFLRTKVSLFRNHFPSFFLYHLLLRCVVLGVTPAFSDDIYRYLFDAKLLFYGEDPYQLTPNQWLLEHPNFFEQTKSFVTKMNSPDYISVYPLFLLSIFVLGTLLNDLIHTSFLGIQLLFLTFDLLNLILIRRFYPKESFSFYWVYFANPLVIVEGVSQLHPEILFLPWLLFLIRFQKNRILGFGFFILTQIKLTTTIFLLAFLKKSKSVFVLLGFGFVSLLIWKWTVFANWESQGNRGIGLFFHSFRFAGILEPFFYFPFHKLGLSYLSGIFSLICFGLINLSVFLQPKFQKANMEKKLLFVYFSFLLFSPVIHSWYWIPFVVLGMCSRIPFRWQVFVVSLGFFSYIIYVSEIFFYLYWVYSLLGLCIYVRTEIDYFRQAT</sequence>
<keyword evidence="1" id="KW-0472">Membrane</keyword>
<dbReference type="Proteomes" id="UP000297609">
    <property type="component" value="Unassembled WGS sequence"/>
</dbReference>
<dbReference type="Pfam" id="PF26314">
    <property type="entry name" value="MptA_B_family"/>
    <property type="match status" value="1"/>
</dbReference>
<feature type="transmembrane region" description="Helical" evidence="1">
    <location>
        <begin position="123"/>
        <end position="141"/>
    </location>
</feature>
<feature type="transmembrane region" description="Helical" evidence="1">
    <location>
        <begin position="148"/>
        <end position="167"/>
    </location>
</feature>
<feature type="transmembrane region" description="Helical" evidence="1">
    <location>
        <begin position="246"/>
        <end position="264"/>
    </location>
</feature>
<feature type="transmembrane region" description="Helical" evidence="1">
    <location>
        <begin position="217"/>
        <end position="240"/>
    </location>
</feature>
<organism evidence="2 3">
    <name type="scientific">Leptospira kemamanensis</name>
    <dbReference type="NCBI Taxonomy" id="2484942"/>
    <lineage>
        <taxon>Bacteria</taxon>
        <taxon>Pseudomonadati</taxon>
        <taxon>Spirochaetota</taxon>
        <taxon>Spirochaetia</taxon>
        <taxon>Leptospirales</taxon>
        <taxon>Leptospiraceae</taxon>
        <taxon>Leptospira</taxon>
    </lineage>
</organism>
<reference evidence="2" key="1">
    <citation type="journal article" date="2019" name="PLoS Negl. Trop. Dis.">
        <title>Revisiting the worldwide diversity of Leptospira species in the environment.</title>
        <authorList>
            <person name="Vincent A.T."/>
            <person name="Schiettekatte O."/>
            <person name="Bourhy P."/>
            <person name="Veyrier F.J."/>
            <person name="Picardeau M."/>
        </authorList>
    </citation>
    <scope>NUCLEOTIDE SEQUENCE [LARGE SCALE GENOMIC DNA]</scope>
    <source>
        <strain evidence="2">201702454</strain>
    </source>
</reference>
<feature type="transmembrane region" description="Helical" evidence="1">
    <location>
        <begin position="376"/>
        <end position="398"/>
    </location>
</feature>
<keyword evidence="1" id="KW-0812">Transmembrane</keyword>
<protein>
    <recommendedName>
        <fullName evidence="4">DUF2029 domain-containing protein</fullName>
    </recommendedName>
</protein>
<gene>
    <name evidence="2" type="ORF">EHQ59_08310</name>
</gene>
<feature type="transmembrane region" description="Helical" evidence="1">
    <location>
        <begin position="336"/>
        <end position="356"/>
    </location>
</feature>
<evidence type="ECO:0000313" key="2">
    <source>
        <dbReference type="EMBL" id="TGL53583.1"/>
    </source>
</evidence>
<evidence type="ECO:0000313" key="3">
    <source>
        <dbReference type="Proteomes" id="UP000297609"/>
    </source>
</evidence>